<feature type="domain" description="CusB-like beta-barrel" evidence="2">
    <location>
        <begin position="63"/>
        <end position="135"/>
    </location>
</feature>
<feature type="non-terminal residue" evidence="4">
    <location>
        <position position="1"/>
    </location>
</feature>
<reference evidence="4 5" key="1">
    <citation type="submission" date="2017-08" db="EMBL/GenBank/DDBJ databases">
        <title>Infants hospitalized years apart are colonized by the same room-sourced microbial strains.</title>
        <authorList>
            <person name="Brooks B."/>
            <person name="Olm M.R."/>
            <person name="Firek B.A."/>
            <person name="Baker R."/>
            <person name="Thomas B.C."/>
            <person name="Morowitz M.J."/>
            <person name="Banfield J.F."/>
        </authorList>
    </citation>
    <scope>NUCLEOTIDE SEQUENCE [LARGE SCALE GENOMIC DNA]</scope>
    <source>
        <strain evidence="4">S2_018_000_R3_119</strain>
    </source>
</reference>
<dbReference type="Gene3D" id="2.40.30.170">
    <property type="match status" value="1"/>
</dbReference>
<dbReference type="NCBIfam" id="TIGR01730">
    <property type="entry name" value="RND_mfp"/>
    <property type="match status" value="1"/>
</dbReference>
<dbReference type="Gene3D" id="2.40.50.100">
    <property type="match status" value="1"/>
</dbReference>
<evidence type="ECO:0000259" key="2">
    <source>
        <dbReference type="Pfam" id="PF25954"/>
    </source>
</evidence>
<evidence type="ECO:0000259" key="3">
    <source>
        <dbReference type="Pfam" id="PF25989"/>
    </source>
</evidence>
<dbReference type="InterPro" id="IPR058637">
    <property type="entry name" value="YknX-like_C"/>
</dbReference>
<comment type="similarity">
    <text evidence="1">Belongs to the membrane fusion protein (MFP) (TC 8.A.1) family.</text>
</comment>
<sequence>EQAETSLETAQASLEAAQARRGDRVIRAPFAGTLGLTTITPGTLINPGAVITTLDDTSTIRVDFPLPERYLNVLRPGTPITATADAYGDEPFQGRIALIDTRVNETTRSATARAEFPNPGGRIRPGMMLRVAVQQGLRQSPAIPEASVQYEGAGAFVYRIARGAEGSTAQRVEVETGAVEGGMVEIVSGLELGDRIVGSGLNRIQPGSPITTAAAGAGQRGARQ</sequence>
<dbReference type="InterPro" id="IPR006143">
    <property type="entry name" value="RND_pump_MFP"/>
</dbReference>
<dbReference type="InterPro" id="IPR058792">
    <property type="entry name" value="Beta-barrel_RND_2"/>
</dbReference>
<dbReference type="Gene3D" id="1.10.287.470">
    <property type="entry name" value="Helix hairpin bin"/>
    <property type="match status" value="1"/>
</dbReference>
<dbReference type="Pfam" id="PF25989">
    <property type="entry name" value="YknX_C"/>
    <property type="match status" value="1"/>
</dbReference>
<dbReference type="FunFam" id="2.40.30.170:FF:000010">
    <property type="entry name" value="Efflux RND transporter periplasmic adaptor subunit"/>
    <property type="match status" value="1"/>
</dbReference>
<evidence type="ECO:0000313" key="4">
    <source>
        <dbReference type="EMBL" id="PZO71500.1"/>
    </source>
</evidence>
<dbReference type="PANTHER" id="PTHR30469">
    <property type="entry name" value="MULTIDRUG RESISTANCE PROTEIN MDTA"/>
    <property type="match status" value="1"/>
</dbReference>
<dbReference type="Proteomes" id="UP000249555">
    <property type="component" value="Unassembled WGS sequence"/>
</dbReference>
<dbReference type="EMBL" id="QFMX01000052">
    <property type="protein sequence ID" value="PZO71500.1"/>
    <property type="molecule type" value="Genomic_DNA"/>
</dbReference>
<evidence type="ECO:0000256" key="1">
    <source>
        <dbReference type="ARBA" id="ARBA00009477"/>
    </source>
</evidence>
<organism evidence="4 5">
    <name type="scientific">Sphingomonas taxi</name>
    <dbReference type="NCBI Taxonomy" id="1549858"/>
    <lineage>
        <taxon>Bacteria</taxon>
        <taxon>Pseudomonadati</taxon>
        <taxon>Pseudomonadota</taxon>
        <taxon>Alphaproteobacteria</taxon>
        <taxon>Sphingomonadales</taxon>
        <taxon>Sphingomonadaceae</taxon>
        <taxon>Sphingomonas</taxon>
    </lineage>
</organism>
<comment type="caution">
    <text evidence="4">The sequence shown here is derived from an EMBL/GenBank/DDBJ whole genome shotgun (WGS) entry which is preliminary data.</text>
</comment>
<accession>A0A2W4YND3</accession>
<proteinExistence type="inferred from homology"/>
<evidence type="ECO:0000313" key="5">
    <source>
        <dbReference type="Proteomes" id="UP000249555"/>
    </source>
</evidence>
<feature type="domain" description="YknX-like C-terminal permuted SH3-like" evidence="3">
    <location>
        <begin position="142"/>
        <end position="211"/>
    </location>
</feature>
<dbReference type="PANTHER" id="PTHR30469:SF16">
    <property type="entry name" value="HAE1 FAMILY EFFLUX PUMP MFP COMPONENT"/>
    <property type="match status" value="1"/>
</dbReference>
<dbReference type="GO" id="GO:1990281">
    <property type="term" value="C:efflux pump complex"/>
    <property type="evidence" value="ECO:0007669"/>
    <property type="project" value="TreeGrafter"/>
</dbReference>
<dbReference type="GO" id="GO:0015562">
    <property type="term" value="F:efflux transmembrane transporter activity"/>
    <property type="evidence" value="ECO:0007669"/>
    <property type="project" value="TreeGrafter"/>
</dbReference>
<dbReference type="SUPFAM" id="SSF111369">
    <property type="entry name" value="HlyD-like secretion proteins"/>
    <property type="match status" value="1"/>
</dbReference>
<name>A0A2W4YND3_9SPHN</name>
<dbReference type="Pfam" id="PF25954">
    <property type="entry name" value="Beta-barrel_RND_2"/>
    <property type="match status" value="1"/>
</dbReference>
<gene>
    <name evidence="4" type="ORF">DI640_14320</name>
</gene>
<dbReference type="AlphaFoldDB" id="A0A2W4YND3"/>
<dbReference type="Gene3D" id="2.40.420.20">
    <property type="match status" value="1"/>
</dbReference>
<protein>
    <submittedName>
        <fullName evidence="4">Efflux transporter periplasmic adaptor subunit</fullName>
    </submittedName>
</protein>